<dbReference type="RefSeq" id="WP_058935826.1">
    <property type="nucleotide sequence ID" value="NZ_CP013729.1"/>
</dbReference>
<evidence type="ECO:0000256" key="9">
    <source>
        <dbReference type="ARBA" id="ARBA00022777"/>
    </source>
</evidence>
<dbReference type="PANTHER" id="PTHR42724">
    <property type="entry name" value="TETRAACYLDISACCHARIDE 4'-KINASE"/>
    <property type="match status" value="1"/>
</dbReference>
<dbReference type="EMBL" id="CP013729">
    <property type="protein sequence ID" value="ALV07769.1"/>
    <property type="molecule type" value="Genomic_DNA"/>
</dbReference>
<proteinExistence type="inferred from homology"/>
<accession>A0A0U3MH75</accession>
<name>A0A0U3MH75_9BURK</name>
<evidence type="ECO:0000256" key="12">
    <source>
        <dbReference type="ARBA" id="ARBA00029757"/>
    </source>
</evidence>
<dbReference type="InterPro" id="IPR003758">
    <property type="entry name" value="LpxK"/>
</dbReference>
<dbReference type="PATRIC" id="fig|76731.3.peg.3392"/>
<evidence type="ECO:0000256" key="8">
    <source>
        <dbReference type="ARBA" id="ARBA00022741"/>
    </source>
</evidence>
<comment type="function">
    <text evidence="1 13">Transfers the gamma-phosphate of ATP to the 4'-position of a tetraacyldisaccharide 1-phosphate intermediate (termed DS-1-P) to form tetraacyldisaccharide 1,4'-bis-phosphate (lipid IVA).</text>
</comment>
<comment type="similarity">
    <text evidence="13">Belongs to the LpxK family.</text>
</comment>
<evidence type="ECO:0000256" key="13">
    <source>
        <dbReference type="HAMAP-Rule" id="MF_00409"/>
    </source>
</evidence>
<evidence type="ECO:0000313" key="14">
    <source>
        <dbReference type="EMBL" id="ALV07769.1"/>
    </source>
</evidence>
<sequence length="351" mass="38389">MSPGSLEERLQRAWRENDRLAQWLRPLGALHAGLLRLKVGLYRLGLKRAARLPVPVIVVGNWVVGGAGKTPTTLAILAILARAGIRAGVISRGYGRPEDQRIRVLQDGDRAADVGDEPLMIHLRARVPVAVGRDRVATAQALLAAHPDVQVLVSDDGLQHWRLPRQLSVLVFDERGLANGRLLPAGPLRQSRQLPPPPGSSNRQLVLYSTGLRSTGLPGYLGVRQLAGATALADWWRGEAPRMERLHALRGKPLIAAAGLARPQRFFDMLGDQGLSFRALPLPDHASLDPLPWARTDEVVITEKDAVKLRPEALQGCRIWVVALDFQPEPAFEEALLTELTRLLPDGPKTS</sequence>
<evidence type="ECO:0000256" key="10">
    <source>
        <dbReference type="ARBA" id="ARBA00022840"/>
    </source>
</evidence>
<dbReference type="PANTHER" id="PTHR42724:SF1">
    <property type="entry name" value="TETRAACYLDISACCHARIDE 4'-KINASE, MITOCHONDRIAL-RELATED"/>
    <property type="match status" value="1"/>
</dbReference>
<gene>
    <name evidence="13" type="primary">lpxK</name>
    <name evidence="14" type="ORF">RD2015_3311</name>
</gene>
<dbReference type="Pfam" id="PF02606">
    <property type="entry name" value="LpxK"/>
    <property type="match status" value="1"/>
</dbReference>
<dbReference type="GO" id="GO:0009029">
    <property type="term" value="F:lipid-A 4'-kinase activity"/>
    <property type="evidence" value="ECO:0007669"/>
    <property type="project" value="UniProtKB-UniRule"/>
</dbReference>
<keyword evidence="5 13" id="KW-0444">Lipid biosynthesis</keyword>
<dbReference type="NCBIfam" id="TIGR00682">
    <property type="entry name" value="lpxK"/>
    <property type="match status" value="1"/>
</dbReference>
<keyword evidence="6 13" id="KW-0441">Lipid A biosynthesis</keyword>
<dbReference type="STRING" id="76731.RD2015_3311"/>
<dbReference type="SUPFAM" id="SSF52540">
    <property type="entry name" value="P-loop containing nucleoside triphosphate hydrolases"/>
    <property type="match status" value="1"/>
</dbReference>
<dbReference type="AlphaFoldDB" id="A0A0U3MH75"/>
<keyword evidence="10 13" id="KW-0067">ATP-binding</keyword>
<keyword evidence="8 13" id="KW-0547">Nucleotide-binding</keyword>
<evidence type="ECO:0000256" key="4">
    <source>
        <dbReference type="ARBA" id="ARBA00016436"/>
    </source>
</evidence>
<dbReference type="OrthoDB" id="9766423at2"/>
<feature type="binding site" evidence="13">
    <location>
        <begin position="63"/>
        <end position="70"/>
    </location>
    <ligand>
        <name>ATP</name>
        <dbReference type="ChEBI" id="CHEBI:30616"/>
    </ligand>
</feature>
<dbReference type="UniPathway" id="UPA00359">
    <property type="reaction ID" value="UER00482"/>
</dbReference>
<evidence type="ECO:0000256" key="1">
    <source>
        <dbReference type="ARBA" id="ARBA00002274"/>
    </source>
</evidence>
<evidence type="ECO:0000256" key="6">
    <source>
        <dbReference type="ARBA" id="ARBA00022556"/>
    </source>
</evidence>
<comment type="pathway">
    <text evidence="2 13">Glycolipid biosynthesis; lipid IV(A) biosynthesis; lipid IV(A) from (3R)-3-hydroxytetradecanoyl-[acyl-carrier-protein] and UDP-N-acetyl-alpha-D-glucosamine: step 6/6.</text>
</comment>
<dbReference type="GO" id="GO:0005524">
    <property type="term" value="F:ATP binding"/>
    <property type="evidence" value="ECO:0007669"/>
    <property type="project" value="UniProtKB-UniRule"/>
</dbReference>
<keyword evidence="11 13" id="KW-0443">Lipid metabolism</keyword>
<dbReference type="GO" id="GO:0009244">
    <property type="term" value="P:lipopolysaccharide core region biosynthetic process"/>
    <property type="evidence" value="ECO:0007669"/>
    <property type="project" value="TreeGrafter"/>
</dbReference>
<evidence type="ECO:0000256" key="11">
    <source>
        <dbReference type="ARBA" id="ARBA00023098"/>
    </source>
</evidence>
<evidence type="ECO:0000256" key="7">
    <source>
        <dbReference type="ARBA" id="ARBA00022679"/>
    </source>
</evidence>
<dbReference type="GO" id="GO:0005886">
    <property type="term" value="C:plasma membrane"/>
    <property type="evidence" value="ECO:0007669"/>
    <property type="project" value="TreeGrafter"/>
</dbReference>
<reference evidence="14 15" key="1">
    <citation type="submission" date="2015-12" db="EMBL/GenBank/DDBJ databases">
        <title>Complete genome of Roseateles depolymerans KCTC 42856.</title>
        <authorList>
            <person name="Kim K.M."/>
        </authorList>
    </citation>
    <scope>NUCLEOTIDE SEQUENCE [LARGE SCALE GENOMIC DNA]</scope>
    <source>
        <strain evidence="14 15">KCTC 42856</strain>
    </source>
</reference>
<dbReference type="GO" id="GO:0009245">
    <property type="term" value="P:lipid A biosynthetic process"/>
    <property type="evidence" value="ECO:0007669"/>
    <property type="project" value="UniProtKB-UniRule"/>
</dbReference>
<evidence type="ECO:0000256" key="3">
    <source>
        <dbReference type="ARBA" id="ARBA00012071"/>
    </source>
</evidence>
<evidence type="ECO:0000256" key="5">
    <source>
        <dbReference type="ARBA" id="ARBA00022516"/>
    </source>
</evidence>
<evidence type="ECO:0000313" key="15">
    <source>
        <dbReference type="Proteomes" id="UP000060699"/>
    </source>
</evidence>
<comment type="catalytic activity">
    <reaction evidence="13">
        <text>a lipid A disaccharide + ATP = a lipid IVA + ADP + H(+)</text>
        <dbReference type="Rhea" id="RHEA:67840"/>
        <dbReference type="ChEBI" id="CHEBI:15378"/>
        <dbReference type="ChEBI" id="CHEBI:30616"/>
        <dbReference type="ChEBI" id="CHEBI:176343"/>
        <dbReference type="ChEBI" id="CHEBI:176425"/>
        <dbReference type="ChEBI" id="CHEBI:456216"/>
        <dbReference type="EC" id="2.7.1.130"/>
    </reaction>
</comment>
<keyword evidence="15" id="KW-1185">Reference proteome</keyword>
<dbReference type="HAMAP" id="MF_00409">
    <property type="entry name" value="LpxK"/>
    <property type="match status" value="1"/>
</dbReference>
<protein>
    <recommendedName>
        <fullName evidence="4 13">Tetraacyldisaccharide 4'-kinase</fullName>
        <ecNumber evidence="3 13">2.7.1.130</ecNumber>
    </recommendedName>
    <alternativeName>
        <fullName evidence="12 13">Lipid A 4'-kinase</fullName>
    </alternativeName>
</protein>
<keyword evidence="7 13" id="KW-0808">Transferase</keyword>
<keyword evidence="9 13" id="KW-0418">Kinase</keyword>
<dbReference type="EC" id="2.7.1.130" evidence="3 13"/>
<dbReference type="InterPro" id="IPR027417">
    <property type="entry name" value="P-loop_NTPase"/>
</dbReference>
<dbReference type="Proteomes" id="UP000060699">
    <property type="component" value="Chromosome"/>
</dbReference>
<evidence type="ECO:0000256" key="2">
    <source>
        <dbReference type="ARBA" id="ARBA00004870"/>
    </source>
</evidence>
<dbReference type="KEGG" id="rdp:RD2015_3311"/>
<organism evidence="14 15">
    <name type="scientific">Roseateles depolymerans</name>
    <dbReference type="NCBI Taxonomy" id="76731"/>
    <lineage>
        <taxon>Bacteria</taxon>
        <taxon>Pseudomonadati</taxon>
        <taxon>Pseudomonadota</taxon>
        <taxon>Betaproteobacteria</taxon>
        <taxon>Burkholderiales</taxon>
        <taxon>Sphaerotilaceae</taxon>
        <taxon>Roseateles</taxon>
    </lineage>
</organism>